<dbReference type="Proteomes" id="UP001432251">
    <property type="component" value="Chromosome"/>
</dbReference>
<proteinExistence type="predicted"/>
<accession>A0ACD5AMQ9</accession>
<name>A0ACD5AMQ9_9ACTN</name>
<keyword evidence="2" id="KW-1185">Reference proteome</keyword>
<reference evidence="1" key="1">
    <citation type="journal article" date="2025" name="Int. J. Syst. Evol. Microbiol.">
        <title>Streptomyces citrinus sp. nov., with yellow diffusible pigment.</title>
        <authorList>
            <person name="He Y."/>
            <person name="Yang E."/>
            <person name="Xu J."/>
            <person name="Sun Y."/>
            <person name="Sun L."/>
        </authorList>
    </citation>
    <scope>NUCLEOTIDE SEQUENCE</scope>
    <source>
        <strain evidence="1">Q6</strain>
    </source>
</reference>
<dbReference type="EC" id="2.7.1.-" evidence="1"/>
<protein>
    <submittedName>
        <fullName evidence="1">Aminoglycoside phosphotransferase family protein</fullName>
        <ecNumber evidence="1">2.7.1.-</ecNumber>
    </submittedName>
</protein>
<organism evidence="1 2">
    <name type="scientific">Streptomyces citrinus</name>
    <dbReference type="NCBI Taxonomy" id="3118173"/>
    <lineage>
        <taxon>Bacteria</taxon>
        <taxon>Bacillati</taxon>
        <taxon>Actinomycetota</taxon>
        <taxon>Actinomycetes</taxon>
        <taxon>Kitasatosporales</taxon>
        <taxon>Streptomycetaceae</taxon>
        <taxon>Streptomyces</taxon>
    </lineage>
</organism>
<sequence>MALAALHGLDPGPLVDALGPDDWTAFVAGQRVRAVVRQREKGLPEEWCARIDAFLDGAVPAYDGERALPHTEFMRRHLLVDTGPARLTGLFDVEPAMIGDPVHDVVAVGLFVTRADPRLMSRFTKACGRAVEPRAVMASTLLHVYSALPWYLRELPSPDGVTDLGSLAEAGFGTG</sequence>
<gene>
    <name evidence="1" type="ORF">V2W30_37610</name>
</gene>
<keyword evidence="1" id="KW-0808">Transferase</keyword>
<evidence type="ECO:0000313" key="1">
    <source>
        <dbReference type="EMBL" id="WWQ68492.1"/>
    </source>
</evidence>
<evidence type="ECO:0000313" key="2">
    <source>
        <dbReference type="Proteomes" id="UP001432251"/>
    </source>
</evidence>
<dbReference type="EMBL" id="CP146022">
    <property type="protein sequence ID" value="WWQ68492.1"/>
    <property type="molecule type" value="Genomic_DNA"/>
</dbReference>